<keyword evidence="7 15" id="KW-0067">ATP-binding</keyword>
<evidence type="ECO:0000256" key="5">
    <source>
        <dbReference type="ARBA" id="ARBA00022801"/>
    </source>
</evidence>
<dbReference type="Pfam" id="PF17191">
    <property type="entry name" value="RecG_wedge"/>
    <property type="match status" value="1"/>
</dbReference>
<dbReference type="Gene3D" id="2.40.50.140">
    <property type="entry name" value="Nucleic acid-binding proteins"/>
    <property type="match status" value="1"/>
</dbReference>
<dbReference type="Proteomes" id="UP000348942">
    <property type="component" value="Chromosome 1"/>
</dbReference>
<comment type="similarity">
    <text evidence="1 15">Belongs to the helicase family. RecG subfamily.</text>
</comment>
<dbReference type="FunFam" id="3.40.50.300:FF:000391">
    <property type="entry name" value="ATP-dependent DNA helicase RecG"/>
    <property type="match status" value="1"/>
</dbReference>
<dbReference type="SUPFAM" id="SSF52540">
    <property type="entry name" value="P-loop containing nucleoside triphosphate hydrolases"/>
    <property type="match status" value="2"/>
</dbReference>
<keyword evidence="11" id="KW-0413">Isomerase</keyword>
<dbReference type="Gene3D" id="3.40.50.300">
    <property type="entry name" value="P-loop containing nucleotide triphosphate hydrolases"/>
    <property type="match status" value="2"/>
</dbReference>
<dbReference type="NCBIfam" id="NF008168">
    <property type="entry name" value="PRK10917.2-2"/>
    <property type="match status" value="1"/>
</dbReference>
<dbReference type="Pfam" id="PF00270">
    <property type="entry name" value="DEAD"/>
    <property type="match status" value="1"/>
</dbReference>
<keyword evidence="5 15" id="KW-0378">Hydrolase</keyword>
<dbReference type="FunFam" id="2.40.50.140:FF:000134">
    <property type="entry name" value="ATP-dependent DNA helicase RecG"/>
    <property type="match status" value="1"/>
</dbReference>
<evidence type="ECO:0000256" key="11">
    <source>
        <dbReference type="ARBA" id="ARBA00023235"/>
    </source>
</evidence>
<dbReference type="NCBIfam" id="NF008166">
    <property type="entry name" value="PRK10917.1-4"/>
    <property type="match status" value="1"/>
</dbReference>
<dbReference type="NCBIfam" id="NF008163">
    <property type="entry name" value="PRK10917.1-1"/>
    <property type="match status" value="1"/>
</dbReference>
<reference evidence="18 19" key="1">
    <citation type="submission" date="2019-10" db="EMBL/GenBank/DDBJ databases">
        <title>Vibrio sp. nov., isolated from Coralline algae surface.</title>
        <authorList>
            <person name="Geng Y."/>
            <person name="Zhang X."/>
        </authorList>
    </citation>
    <scope>NUCLEOTIDE SEQUENCE [LARGE SCALE GENOMIC DNA]</scope>
    <source>
        <strain evidence="18 19">SM1977</strain>
    </source>
</reference>
<dbReference type="EMBL" id="CP045699">
    <property type="protein sequence ID" value="QGA64153.1"/>
    <property type="molecule type" value="Genomic_DNA"/>
</dbReference>
<evidence type="ECO:0000313" key="18">
    <source>
        <dbReference type="EMBL" id="QGA64153.1"/>
    </source>
</evidence>
<dbReference type="InterPro" id="IPR045562">
    <property type="entry name" value="RecG_dom3_C"/>
</dbReference>
<keyword evidence="19" id="KW-1185">Reference proteome</keyword>
<dbReference type="NCBIfam" id="TIGR00643">
    <property type="entry name" value="recG"/>
    <property type="match status" value="1"/>
</dbReference>
<comment type="catalytic activity">
    <reaction evidence="14 15">
        <text>ATP + H2O = ADP + phosphate + H(+)</text>
        <dbReference type="Rhea" id="RHEA:13065"/>
        <dbReference type="ChEBI" id="CHEBI:15377"/>
        <dbReference type="ChEBI" id="CHEBI:15378"/>
        <dbReference type="ChEBI" id="CHEBI:30616"/>
        <dbReference type="ChEBI" id="CHEBI:43474"/>
        <dbReference type="ChEBI" id="CHEBI:456216"/>
        <dbReference type="EC" id="5.6.2.4"/>
    </reaction>
</comment>
<feature type="domain" description="Helicase ATP-binding" evidence="16">
    <location>
        <begin position="283"/>
        <end position="454"/>
    </location>
</feature>
<evidence type="ECO:0000256" key="3">
    <source>
        <dbReference type="ARBA" id="ARBA00022741"/>
    </source>
</evidence>
<dbReference type="SUPFAM" id="SSF50249">
    <property type="entry name" value="Nucleic acid-binding proteins"/>
    <property type="match status" value="1"/>
</dbReference>
<evidence type="ECO:0000256" key="9">
    <source>
        <dbReference type="ARBA" id="ARBA00023172"/>
    </source>
</evidence>
<evidence type="ECO:0000256" key="4">
    <source>
        <dbReference type="ARBA" id="ARBA00022763"/>
    </source>
</evidence>
<comment type="function">
    <text evidence="15">Plays a critical role in recombination and DNA repair. Helps process Holliday junction intermediates to mature products by catalyzing branch migration. Has replication fork regression activity, unwinds stalled or blocked replication forks to make a HJ that can be resolved. Has a DNA unwinding activity characteristic of a DNA helicase with 3'-5' polarity.</text>
</comment>
<proteinExistence type="inferred from homology"/>
<evidence type="ECO:0000256" key="15">
    <source>
        <dbReference type="RuleBase" id="RU363016"/>
    </source>
</evidence>
<dbReference type="InterPro" id="IPR011545">
    <property type="entry name" value="DEAD/DEAH_box_helicase_dom"/>
</dbReference>
<keyword evidence="6 15" id="KW-0347">Helicase</keyword>
<dbReference type="EC" id="5.6.2.4" evidence="13 15"/>
<name>A0A5Q0TAM2_9VIBR</name>
<keyword evidence="9 15" id="KW-0233">DNA recombination</keyword>
<dbReference type="GO" id="GO:0003677">
    <property type="term" value="F:DNA binding"/>
    <property type="evidence" value="ECO:0007669"/>
    <property type="project" value="UniProtKB-KW"/>
</dbReference>
<evidence type="ECO:0000256" key="13">
    <source>
        <dbReference type="ARBA" id="ARBA00034808"/>
    </source>
</evidence>
<dbReference type="InterPro" id="IPR027417">
    <property type="entry name" value="P-loop_NTPase"/>
</dbReference>
<evidence type="ECO:0000256" key="7">
    <source>
        <dbReference type="ARBA" id="ARBA00022840"/>
    </source>
</evidence>
<keyword evidence="4 15" id="KW-0227">DNA damage</keyword>
<accession>A0A5Q0TAM2</accession>
<protein>
    <recommendedName>
        <fullName evidence="2 15">ATP-dependent DNA helicase RecG</fullName>
        <ecNumber evidence="13 15">5.6.2.4</ecNumber>
    </recommendedName>
</protein>
<evidence type="ECO:0000256" key="10">
    <source>
        <dbReference type="ARBA" id="ARBA00023204"/>
    </source>
</evidence>
<dbReference type="InterPro" id="IPR012340">
    <property type="entry name" value="NA-bd_OB-fold"/>
</dbReference>
<dbReference type="InterPro" id="IPR047112">
    <property type="entry name" value="RecG/Mfd"/>
</dbReference>
<keyword evidence="8" id="KW-0238">DNA-binding</keyword>
<dbReference type="PROSITE" id="PS51192">
    <property type="entry name" value="HELICASE_ATP_BIND_1"/>
    <property type="match status" value="1"/>
</dbReference>
<organism evidence="18 19">
    <name type="scientific">Vibrio algicola</name>
    <dbReference type="NCBI Taxonomy" id="2662262"/>
    <lineage>
        <taxon>Bacteria</taxon>
        <taxon>Pseudomonadati</taxon>
        <taxon>Pseudomonadota</taxon>
        <taxon>Gammaproteobacteria</taxon>
        <taxon>Vibrionales</taxon>
        <taxon>Vibrionaceae</taxon>
        <taxon>Vibrio</taxon>
    </lineage>
</organism>
<evidence type="ECO:0000256" key="6">
    <source>
        <dbReference type="ARBA" id="ARBA00022806"/>
    </source>
</evidence>
<dbReference type="PANTHER" id="PTHR47964">
    <property type="entry name" value="ATP-DEPENDENT DNA HELICASE HOMOLOG RECG, CHLOROPLASTIC"/>
    <property type="match status" value="1"/>
</dbReference>
<dbReference type="SMART" id="SM00487">
    <property type="entry name" value="DEXDc"/>
    <property type="match status" value="1"/>
</dbReference>
<feature type="domain" description="Helicase C-terminal" evidence="17">
    <location>
        <begin position="493"/>
        <end position="639"/>
    </location>
</feature>
<evidence type="ECO:0000313" key="19">
    <source>
        <dbReference type="Proteomes" id="UP000348942"/>
    </source>
</evidence>
<dbReference type="AlphaFoldDB" id="A0A5Q0TAM2"/>
<dbReference type="RefSeq" id="WP_153445888.1">
    <property type="nucleotide sequence ID" value="NZ_CP045699.1"/>
</dbReference>
<dbReference type="InterPro" id="IPR014001">
    <property type="entry name" value="Helicase_ATP-bd"/>
</dbReference>
<dbReference type="PROSITE" id="PS51194">
    <property type="entry name" value="HELICASE_CTER"/>
    <property type="match status" value="1"/>
</dbReference>
<dbReference type="CDD" id="cd17992">
    <property type="entry name" value="DEXHc_RecG"/>
    <property type="match status" value="1"/>
</dbReference>
<dbReference type="GO" id="GO:0006281">
    <property type="term" value="P:DNA repair"/>
    <property type="evidence" value="ECO:0007669"/>
    <property type="project" value="UniProtKB-UniRule"/>
</dbReference>
<keyword evidence="10 15" id="KW-0234">DNA repair</keyword>
<evidence type="ECO:0000256" key="1">
    <source>
        <dbReference type="ARBA" id="ARBA00007504"/>
    </source>
</evidence>
<dbReference type="Pfam" id="PF00271">
    <property type="entry name" value="Helicase_C"/>
    <property type="match status" value="1"/>
</dbReference>
<dbReference type="GO" id="GO:0006310">
    <property type="term" value="P:DNA recombination"/>
    <property type="evidence" value="ECO:0007669"/>
    <property type="project" value="UniProtKB-UniRule"/>
</dbReference>
<dbReference type="CDD" id="cd04488">
    <property type="entry name" value="RecG_wedge_OBF"/>
    <property type="match status" value="1"/>
</dbReference>
<evidence type="ECO:0000256" key="12">
    <source>
        <dbReference type="ARBA" id="ARBA00034617"/>
    </source>
</evidence>
<dbReference type="GO" id="GO:0043138">
    <property type="term" value="F:3'-5' DNA helicase activity"/>
    <property type="evidence" value="ECO:0007669"/>
    <property type="project" value="UniProtKB-EC"/>
</dbReference>
<evidence type="ECO:0000259" key="16">
    <source>
        <dbReference type="PROSITE" id="PS51192"/>
    </source>
</evidence>
<evidence type="ECO:0000256" key="2">
    <source>
        <dbReference type="ARBA" id="ARBA00017846"/>
    </source>
</evidence>
<dbReference type="Pfam" id="PF19833">
    <property type="entry name" value="RecG_dom3_C"/>
    <property type="match status" value="1"/>
</dbReference>
<dbReference type="NCBIfam" id="NF008165">
    <property type="entry name" value="PRK10917.1-3"/>
    <property type="match status" value="1"/>
</dbReference>
<comment type="catalytic activity">
    <reaction evidence="12 15">
        <text>Couples ATP hydrolysis with the unwinding of duplex DNA by translocating in the 3'-5' direction.</text>
        <dbReference type="EC" id="5.6.2.4"/>
    </reaction>
</comment>
<dbReference type="GO" id="GO:0005524">
    <property type="term" value="F:ATP binding"/>
    <property type="evidence" value="ECO:0007669"/>
    <property type="project" value="UniProtKB-KW"/>
</dbReference>
<dbReference type="InterPro" id="IPR001650">
    <property type="entry name" value="Helicase_C-like"/>
</dbReference>
<evidence type="ECO:0000256" key="14">
    <source>
        <dbReference type="ARBA" id="ARBA00048988"/>
    </source>
</evidence>
<evidence type="ECO:0000259" key="17">
    <source>
        <dbReference type="PROSITE" id="PS51194"/>
    </source>
</evidence>
<dbReference type="InterPro" id="IPR033454">
    <property type="entry name" value="RecG_wedge"/>
</dbReference>
<dbReference type="PANTHER" id="PTHR47964:SF1">
    <property type="entry name" value="ATP-DEPENDENT DNA HELICASE HOMOLOG RECG, CHLOROPLASTIC"/>
    <property type="match status" value="1"/>
</dbReference>
<dbReference type="SMART" id="SM00490">
    <property type="entry name" value="HELICc"/>
    <property type="match status" value="1"/>
</dbReference>
<dbReference type="InterPro" id="IPR004609">
    <property type="entry name" value="ATP-dep_DNA_helicase_RecG"/>
</dbReference>
<sequence length="704" mass="78171">MQTQLLSAVPLTSLAGVGAKAAEKLSKIGLNSIQDLLFHLPLRYEDRTRIYPIPQLHAGLFAAVQGKVMHCDTHFGRRKMLTVKISDGHGTVTLRFFNFNAGMKNSFSEGRLLYAYGEIKRGGMGLEIMHPDYHFISGADGPELEQTLTPIYPTTEGLRQTTLKNLTDQALELLDSATVSELLPAGLYDNQISLNQALHTVHRPPPSLDMQQFEQGKLPAQHRLIMEELLAQNLSMIDIRNQGQQDPALPLACAGQLKQQLLQALPFTPTNAQARVVQDIERDLAKPHPMMRLVQGDVGSGKTLVAVLAATHALEQGYQVALMAPTELLAEQHAINFAQWLEPLGIKVGWLAGKVKGKAKQAQLDAIRSGEAKMVVGTHALFQDQVEFDHLALVIIDEQHRFGVHQRLELREKGKKQRENSEHASYPHQLIMTATPIPRTLAMTAYADLETSIIDELPPGRTPIQTVAIADTRRQDIVERVRQACSPDVNGQAGKQAYWVCTLIDESEVLEAQAAADTAEDLQRQLPELNIGLVHGRMKPAEKQKIMQQFKQGELHLLVATTVIEVGVDVPNASLMIIENPERLGLAQLHQLRGRVGRGQVASHCVLLYHAPLSKTAQKRLGVLRESNDGFVIAQKDLEIRGPGEVLGTKQTGVTDFKIADLMRDQYLIPEVQRIARHLYDHYPDNTKAIIERWLGDRDIYVKA</sequence>
<dbReference type="GO" id="GO:0016887">
    <property type="term" value="F:ATP hydrolysis activity"/>
    <property type="evidence" value="ECO:0007669"/>
    <property type="project" value="RHEA"/>
</dbReference>
<evidence type="ECO:0000256" key="8">
    <source>
        <dbReference type="ARBA" id="ARBA00023125"/>
    </source>
</evidence>
<keyword evidence="3 15" id="KW-0547">Nucleotide-binding</keyword>
<gene>
    <name evidence="18" type="primary">recG</name>
    <name evidence="18" type="ORF">GFB47_01145</name>
</gene>